<sequence>MNLGRFRVRLLAGTATRNCVQPLTLGRTVLSFCVPAIYDTSGLMPLGRLR</sequence>
<protein>
    <submittedName>
        <fullName evidence="1">Uncharacterized protein</fullName>
    </submittedName>
</protein>
<dbReference type="AlphaFoldDB" id="C9LYI9"/>
<dbReference type="EMBL" id="ACKP02000054">
    <property type="protein sequence ID" value="EEX76055.1"/>
    <property type="molecule type" value="Genomic_DNA"/>
</dbReference>
<name>C9LYI9_SELS3</name>
<reference evidence="1 2" key="1">
    <citation type="submission" date="2009-09" db="EMBL/GenBank/DDBJ databases">
        <authorList>
            <person name="Weinstock G."/>
            <person name="Sodergren E."/>
            <person name="Clifton S."/>
            <person name="Fulton L."/>
            <person name="Fulton B."/>
            <person name="Courtney L."/>
            <person name="Fronick C."/>
            <person name="Harrison M."/>
            <person name="Strong C."/>
            <person name="Farmer C."/>
            <person name="Delahaunty K."/>
            <person name="Markovic C."/>
            <person name="Hall O."/>
            <person name="Minx P."/>
            <person name="Tomlinson C."/>
            <person name="Mitreva M."/>
            <person name="Nelson J."/>
            <person name="Hou S."/>
            <person name="Wollam A."/>
            <person name="Pepin K.H."/>
            <person name="Johnson M."/>
            <person name="Bhonagiri V."/>
            <person name="Nash W.E."/>
            <person name="Warren W."/>
            <person name="Chinwalla A."/>
            <person name="Mardis E.R."/>
            <person name="Wilson R.K."/>
        </authorList>
    </citation>
    <scope>NUCLEOTIDE SEQUENCE [LARGE SCALE GENOMIC DNA]</scope>
    <source>
        <strain evidence="2">ATCC 35185 / DSM 20758 / VPI D19B-28</strain>
    </source>
</reference>
<proteinExistence type="predicted"/>
<evidence type="ECO:0000313" key="2">
    <source>
        <dbReference type="Proteomes" id="UP000003505"/>
    </source>
</evidence>
<organism evidence="1 2">
    <name type="scientific">Selenomonas sputigena (strain ATCC 35185 / DSM 20758 / CCUG 44933 / VPI D19B-28)</name>
    <dbReference type="NCBI Taxonomy" id="546271"/>
    <lineage>
        <taxon>Bacteria</taxon>
        <taxon>Bacillati</taxon>
        <taxon>Bacillota</taxon>
        <taxon>Negativicutes</taxon>
        <taxon>Selenomonadales</taxon>
        <taxon>Selenomonadaceae</taxon>
        <taxon>Selenomonas</taxon>
    </lineage>
</organism>
<gene>
    <name evidence="1" type="ORF">SELSPUOL_02550</name>
</gene>
<dbReference type="Proteomes" id="UP000003505">
    <property type="component" value="Unassembled WGS sequence"/>
</dbReference>
<accession>C9LYI9</accession>
<evidence type="ECO:0000313" key="1">
    <source>
        <dbReference type="EMBL" id="EEX76055.1"/>
    </source>
</evidence>
<comment type="caution">
    <text evidence="1">The sequence shown here is derived from an EMBL/GenBank/DDBJ whole genome shotgun (WGS) entry which is preliminary data.</text>
</comment>